<name>A0ABY7P381_9ACTN</name>
<dbReference type="EMBL" id="CP115300">
    <property type="protein sequence ID" value="WBO64182.1"/>
    <property type="molecule type" value="Genomic_DNA"/>
</dbReference>
<feature type="chain" id="PRO_5046801363" evidence="4">
    <location>
        <begin position="24"/>
        <end position="404"/>
    </location>
</feature>
<dbReference type="RefSeq" id="WP_270081937.1">
    <property type="nucleotide sequence ID" value="NZ_CP115300.1"/>
</dbReference>
<reference evidence="5 6" key="1">
    <citation type="submission" date="2022-12" db="EMBL/GenBank/DDBJ databases">
        <authorList>
            <person name="Mo P."/>
        </authorList>
    </citation>
    <scope>NUCLEOTIDE SEQUENCE [LARGE SCALE GENOMIC DNA]</scope>
    <source>
        <strain evidence="5 6">HUAS 2-6</strain>
    </source>
</reference>
<dbReference type="SUPFAM" id="SSF53474">
    <property type="entry name" value="alpha/beta-Hydrolases"/>
    <property type="match status" value="1"/>
</dbReference>
<proteinExistence type="predicted"/>
<evidence type="ECO:0000256" key="4">
    <source>
        <dbReference type="SAM" id="SignalP"/>
    </source>
</evidence>
<dbReference type="Proteomes" id="UP001212326">
    <property type="component" value="Chromosome"/>
</dbReference>
<accession>A0ABY7P381</accession>
<dbReference type="Gene3D" id="3.40.50.1820">
    <property type="entry name" value="alpha/beta hydrolase"/>
    <property type="match status" value="1"/>
</dbReference>
<evidence type="ECO:0000313" key="5">
    <source>
        <dbReference type="EMBL" id="WBO64182.1"/>
    </source>
</evidence>
<dbReference type="GO" id="GO:0016787">
    <property type="term" value="F:hydrolase activity"/>
    <property type="evidence" value="ECO:0007669"/>
    <property type="project" value="UniProtKB-KW"/>
</dbReference>
<feature type="signal peptide" evidence="4">
    <location>
        <begin position="1"/>
        <end position="23"/>
    </location>
</feature>
<dbReference type="InterPro" id="IPR029058">
    <property type="entry name" value="AB_hydrolase_fold"/>
</dbReference>
<sequence>MTRTRRTATAVVLALVLPLPVVAAATAPASAAPTGVHRTLAATGTDVSAAATDAALSPAELPAPTGPYAVGRDILHLVDEHRQDPWVPSAGHRQLMVSMYYPARPGTGGPAPYMTVEAARDMLQLKVPGTTIPPEAVSETRTWSHTDAVPRHGRFPLLLLSPGFTMPRTEITSLAEDLAGRGYVVALVDHTYENSGTTFPDGKTLTCTICDDPDAYPPAAIEESRAKDLSFVIDELTRHRHPAWRYAHMIDGRRIGVAGHSIGGASAVPTMAHDKRVLAGVNLDGTMFVPVPDDGLGGRPFMMIGHSTGTDEDPTWTDAWGRLKGWKRWLTVTGSNHGSFTDVPVLAAKLGIPEPPGTTLSPQRAVQLTRTYVAAFFDLHLRGIPEPILNGPTSAYPEVGFHAP</sequence>
<protein>
    <submittedName>
        <fullName evidence="5">Alpha/beta hydrolase</fullName>
    </submittedName>
</protein>
<dbReference type="Pfam" id="PF03403">
    <property type="entry name" value="PAF-AH_p_II"/>
    <property type="match status" value="1"/>
</dbReference>
<keyword evidence="3" id="KW-0443">Lipid metabolism</keyword>
<organism evidence="5 6">
    <name type="scientific">Streptomyces camelliae</name>
    <dbReference type="NCBI Taxonomy" id="3004093"/>
    <lineage>
        <taxon>Bacteria</taxon>
        <taxon>Bacillati</taxon>
        <taxon>Actinomycetota</taxon>
        <taxon>Actinomycetes</taxon>
        <taxon>Kitasatosporales</taxon>
        <taxon>Streptomycetaceae</taxon>
        <taxon>Streptomyces</taxon>
    </lineage>
</organism>
<dbReference type="PANTHER" id="PTHR10272:SF0">
    <property type="entry name" value="PLATELET-ACTIVATING FACTOR ACETYLHYDROLASE"/>
    <property type="match status" value="1"/>
</dbReference>
<gene>
    <name evidence="5" type="ORF">O1G22_15765</name>
</gene>
<dbReference type="PANTHER" id="PTHR10272">
    <property type="entry name" value="PLATELET-ACTIVATING FACTOR ACETYLHYDROLASE"/>
    <property type="match status" value="1"/>
</dbReference>
<evidence type="ECO:0000256" key="3">
    <source>
        <dbReference type="ARBA" id="ARBA00023098"/>
    </source>
</evidence>
<evidence type="ECO:0000313" key="6">
    <source>
        <dbReference type="Proteomes" id="UP001212326"/>
    </source>
</evidence>
<evidence type="ECO:0000256" key="1">
    <source>
        <dbReference type="ARBA" id="ARBA00022801"/>
    </source>
</evidence>
<keyword evidence="6" id="KW-1185">Reference proteome</keyword>
<keyword evidence="1 5" id="KW-0378">Hydrolase</keyword>
<evidence type="ECO:0000256" key="2">
    <source>
        <dbReference type="ARBA" id="ARBA00022963"/>
    </source>
</evidence>
<keyword evidence="4" id="KW-0732">Signal</keyword>
<keyword evidence="2" id="KW-0442">Lipid degradation</keyword>